<dbReference type="EMBL" id="RSCE01000011">
    <property type="protein sequence ID" value="RSH78768.1"/>
    <property type="molecule type" value="Genomic_DNA"/>
</dbReference>
<dbReference type="Proteomes" id="UP000279236">
    <property type="component" value="Unassembled WGS sequence"/>
</dbReference>
<keyword evidence="2" id="KW-1185">Reference proteome</keyword>
<dbReference type="GeneID" id="39586217"/>
<protein>
    <recommendedName>
        <fullName evidence="3">F-box domain-containing protein</fullName>
    </recommendedName>
</protein>
<evidence type="ECO:0008006" key="3">
    <source>
        <dbReference type="Google" id="ProtNLM"/>
    </source>
</evidence>
<organism evidence="1 2">
    <name type="scientific">Apiotrichum porosum</name>
    <dbReference type="NCBI Taxonomy" id="105984"/>
    <lineage>
        <taxon>Eukaryota</taxon>
        <taxon>Fungi</taxon>
        <taxon>Dikarya</taxon>
        <taxon>Basidiomycota</taxon>
        <taxon>Agaricomycotina</taxon>
        <taxon>Tremellomycetes</taxon>
        <taxon>Trichosporonales</taxon>
        <taxon>Trichosporonaceae</taxon>
        <taxon>Apiotrichum</taxon>
    </lineage>
</organism>
<dbReference type="AlphaFoldDB" id="A0A427XIW8"/>
<dbReference type="RefSeq" id="XP_028473915.1">
    <property type="nucleotide sequence ID" value="XM_028617452.1"/>
</dbReference>
<comment type="caution">
    <text evidence="1">The sequence shown here is derived from an EMBL/GenBank/DDBJ whole genome shotgun (WGS) entry which is preliminary data.</text>
</comment>
<accession>A0A427XIW8</accession>
<evidence type="ECO:0000313" key="1">
    <source>
        <dbReference type="EMBL" id="RSH78768.1"/>
    </source>
</evidence>
<evidence type="ECO:0000313" key="2">
    <source>
        <dbReference type="Proteomes" id="UP000279236"/>
    </source>
</evidence>
<gene>
    <name evidence="1" type="ORF">EHS24_001674</name>
</gene>
<proteinExistence type="predicted"/>
<name>A0A427XIW8_9TREE</name>
<sequence>MVMSTQLSSRIDPHAFPHIIDAILEHAATEWFTIRLVCHAFRSRVDALLFRHVYLSATDADTLVWLPYRKMVALPLLVKPATCQHRRWCSCHLPDVAEVLPNYAWCSTSSGSELPLLSPRDLVKALHCTRVLTIVGRMDVFHPDFVAGLTNLHTIRTRPHVHRICQHRYGMPKLNPVSPCLPFVAPRMVAFVELQRWPLVRCNGLMFSRPIVVDGVQRLVLNVAFQSPMHSNDGGFLADIDYPASLREVVVIFNPSTTTDAYIGLSSGLTIQASLEASPDRWLQDVATGLSLYPQIDYSFVDLPRDAWGPTMEQVDWVDVREAFVAAHKAALHDRGYGGDEIQSVLHRVRFFTATEYAQLVGQEQYRLETVR</sequence>
<reference evidence="1 2" key="1">
    <citation type="submission" date="2018-11" db="EMBL/GenBank/DDBJ databases">
        <title>Genome sequence of Apiotrichum porosum DSM 27194.</title>
        <authorList>
            <person name="Aliyu H."/>
            <person name="Gorte O."/>
            <person name="Ochsenreither K."/>
        </authorList>
    </citation>
    <scope>NUCLEOTIDE SEQUENCE [LARGE SCALE GENOMIC DNA]</scope>
    <source>
        <strain evidence="1 2">DSM 27194</strain>
    </source>
</reference>